<dbReference type="Proteomes" id="UP000010422">
    <property type="component" value="Unassembled WGS sequence"/>
</dbReference>
<dbReference type="InParanoid" id="L0PCA0"/>
<evidence type="ECO:0000313" key="2">
    <source>
        <dbReference type="EMBL" id="CCJ30006.1"/>
    </source>
</evidence>
<dbReference type="STRING" id="1209962.L0PCA0"/>
<name>L0PCA0_PNEJI</name>
<sequence length="267" mass="31630">MQLKQSILPLQQRIQHLVYAHSRALFFRKGNVNTIRTDILKTMIALKDVQNAIHQCLNKQLKFKTEGLEKLDQWKNEQQYLSMYIREKEKSDENFKLISSLVQKKDKLAQEINETEIKLAEKKNDLKNILNHIEELHNSFGTRFSKEKSRLAEISADETRFIEQFKKLIPHSNQEKSRDALREILFILNILHYQRDQSYGVARLFFYSSCKVSEIINIIDKGLLRLRDLTRIVNNQHLNLLYIAIGYEIEALNRTRRVILSTEDKFI</sequence>
<accession>L0PCA0</accession>
<dbReference type="VEuPathDB" id="FungiDB:PNEJI1_000915"/>
<organism evidence="3">
    <name type="scientific">Pneumocystis jirovecii</name>
    <name type="common">Human pneumocystis pneumonia agent</name>
    <dbReference type="NCBI Taxonomy" id="42068"/>
    <lineage>
        <taxon>Eukaryota</taxon>
        <taxon>Fungi</taxon>
        <taxon>Dikarya</taxon>
        <taxon>Ascomycota</taxon>
        <taxon>Taphrinomycotina</taxon>
        <taxon>Pneumocystomycetes</taxon>
        <taxon>Pneumocystaceae</taxon>
        <taxon>Pneumocystis</taxon>
    </lineage>
</organism>
<evidence type="ECO:0000313" key="3">
    <source>
        <dbReference type="Proteomes" id="UP000010422"/>
    </source>
</evidence>
<keyword evidence="1" id="KW-0175">Coiled coil</keyword>
<comment type="caution">
    <text evidence="2">The sequence shown here is derived from an EMBL/GenBank/DDBJ whole genome shotgun (WGS) entry which is preliminary data.</text>
</comment>
<dbReference type="AlphaFoldDB" id="L0PCA0"/>
<gene>
    <name evidence="2" type="ORF">PNEJI1_000915</name>
</gene>
<reference evidence="2 3" key="1">
    <citation type="journal article" date="2012" name="MBio">
        <title>De novo assembly of the Pneumocystis jirovecii genome from a single bronchoalveolar lavage fluid specimen from a patient.</title>
        <authorList>
            <person name="Cisse O.H."/>
            <person name="Pagni M."/>
            <person name="Hauser P.M."/>
        </authorList>
    </citation>
    <scope>NUCLEOTIDE SEQUENCE [LARGE SCALE GENOMIC DNA]</scope>
    <source>
        <strain evidence="2 3">SE8</strain>
    </source>
</reference>
<evidence type="ECO:0000256" key="1">
    <source>
        <dbReference type="SAM" id="Coils"/>
    </source>
</evidence>
<protein>
    <submittedName>
        <fullName evidence="2">Uncharacterized protein</fullName>
    </submittedName>
</protein>
<feature type="coiled-coil region" evidence="1">
    <location>
        <begin position="98"/>
        <end position="139"/>
    </location>
</feature>
<dbReference type="EMBL" id="CAKM01000228">
    <property type="protein sequence ID" value="CCJ30006.1"/>
    <property type="molecule type" value="Genomic_DNA"/>
</dbReference>
<proteinExistence type="predicted"/>